<dbReference type="PANTHER" id="PTHR30313">
    <property type="entry name" value="DNA PRIMASE"/>
    <property type="match status" value="1"/>
</dbReference>
<evidence type="ECO:0000256" key="3">
    <source>
        <dbReference type="ARBA" id="ARBA00022833"/>
    </source>
</evidence>
<protein>
    <submittedName>
        <fullName evidence="5">CHC2 zinc finger domain-containing protein</fullName>
    </submittedName>
</protein>
<evidence type="ECO:0000313" key="6">
    <source>
        <dbReference type="Proteomes" id="UP001202180"/>
    </source>
</evidence>
<dbReference type="Gene3D" id="3.90.580.10">
    <property type="entry name" value="Zinc finger, CHC2-type domain"/>
    <property type="match status" value="1"/>
</dbReference>
<dbReference type="InterPro" id="IPR002694">
    <property type="entry name" value="Znf_CHC2"/>
</dbReference>
<dbReference type="EMBL" id="JALPRF010000015">
    <property type="protein sequence ID" value="MCK8496042.1"/>
    <property type="molecule type" value="Genomic_DNA"/>
</dbReference>
<sequence>MFTEDRILEDLKALDIVQIAIDLGRQVNRQNLIHCTFHNEKTPSLKLYPKDGRFKCFGCGKTGSTIDLYTSVGNGLSFSEAVREMKSRYLGIVDGQPRITQRIAKPVITKNEKPTVPSEQFSPIYSSLQAFCKQYQATDIKRQALTYLTGRAFSLETIRHFGLFVIPDVKATASFLTSTYSRTDLEASGLFSPKGFMFFQHPIVIPYYFNNQIVNLQARCIGNPSTNGWKYQYLRERTPSTMFNIDVLQNLAPGSKIYLTEGAFDTMAITQKGGVAVSINSVTLFKPEWVKLFRGLKVCFFLDSDGAGQEAVKKLAPLFLAERISASTKTLPTDCKDVNEWLIKWSGQVNGYPAYWDQDLNNNNKTNGTNTH</sequence>
<dbReference type="Gene3D" id="3.90.980.10">
    <property type="entry name" value="DNA primase, catalytic core, N-terminal domain"/>
    <property type="match status" value="1"/>
</dbReference>
<dbReference type="InterPro" id="IPR050219">
    <property type="entry name" value="DnaG_primase"/>
</dbReference>
<dbReference type="PANTHER" id="PTHR30313:SF2">
    <property type="entry name" value="DNA PRIMASE"/>
    <property type="match status" value="1"/>
</dbReference>
<dbReference type="Proteomes" id="UP001202180">
    <property type="component" value="Unassembled WGS sequence"/>
</dbReference>
<evidence type="ECO:0000313" key="5">
    <source>
        <dbReference type="EMBL" id="MCK8496042.1"/>
    </source>
</evidence>
<keyword evidence="3" id="KW-0862">Zinc</keyword>
<dbReference type="InterPro" id="IPR036977">
    <property type="entry name" value="DNA_primase_Znf_CHC2"/>
</dbReference>
<dbReference type="Pfam" id="PF13155">
    <property type="entry name" value="Toprim_2"/>
    <property type="match status" value="1"/>
</dbReference>
<proteinExistence type="predicted"/>
<feature type="domain" description="Zinc finger CHC2-type" evidence="4">
    <location>
        <begin position="31"/>
        <end position="86"/>
    </location>
</feature>
<evidence type="ECO:0000259" key="4">
    <source>
        <dbReference type="SMART" id="SM00400"/>
    </source>
</evidence>
<dbReference type="SMART" id="SM00400">
    <property type="entry name" value="ZnF_CHCC"/>
    <property type="match status" value="1"/>
</dbReference>
<dbReference type="SUPFAM" id="SSF56731">
    <property type="entry name" value="DNA primase core"/>
    <property type="match status" value="1"/>
</dbReference>
<dbReference type="Pfam" id="PF01807">
    <property type="entry name" value="Zn_ribbon_DnaG"/>
    <property type="match status" value="1"/>
</dbReference>
<gene>
    <name evidence="5" type="ORF">M0L20_29520</name>
</gene>
<keyword evidence="2" id="KW-0863">Zinc-finger</keyword>
<accession>A0ABT0HVZ4</accession>
<evidence type="ECO:0000256" key="1">
    <source>
        <dbReference type="ARBA" id="ARBA00022723"/>
    </source>
</evidence>
<dbReference type="RefSeq" id="WP_248480898.1">
    <property type="nucleotide sequence ID" value="NZ_JALPRF010000015.1"/>
</dbReference>
<name>A0ABT0HVZ4_9BACT</name>
<organism evidence="5 6">
    <name type="scientific">Spirosoma liriopis</name>
    <dbReference type="NCBI Taxonomy" id="2937440"/>
    <lineage>
        <taxon>Bacteria</taxon>
        <taxon>Pseudomonadati</taxon>
        <taxon>Bacteroidota</taxon>
        <taxon>Cytophagia</taxon>
        <taxon>Cytophagales</taxon>
        <taxon>Cytophagaceae</taxon>
        <taxon>Spirosoma</taxon>
    </lineage>
</organism>
<evidence type="ECO:0000256" key="2">
    <source>
        <dbReference type="ARBA" id="ARBA00022771"/>
    </source>
</evidence>
<keyword evidence="6" id="KW-1185">Reference proteome</keyword>
<reference evidence="5 6" key="1">
    <citation type="submission" date="2022-04" db="EMBL/GenBank/DDBJ databases">
        <title>Spirosoma sp. strain RP8 genome sequencing and assembly.</title>
        <authorList>
            <person name="Jung Y."/>
        </authorList>
    </citation>
    <scope>NUCLEOTIDE SEQUENCE [LARGE SCALE GENOMIC DNA]</scope>
    <source>
        <strain evidence="5 6">RP8</strain>
    </source>
</reference>
<keyword evidence="1" id="KW-0479">Metal-binding</keyword>
<comment type="caution">
    <text evidence="5">The sequence shown here is derived from an EMBL/GenBank/DDBJ whole genome shotgun (WGS) entry which is preliminary data.</text>
</comment>
<dbReference type="Gene3D" id="3.40.1360.10">
    <property type="match status" value="1"/>
</dbReference>
<dbReference type="SUPFAM" id="SSF57783">
    <property type="entry name" value="Zinc beta-ribbon"/>
    <property type="match status" value="1"/>
</dbReference>
<dbReference type="InterPro" id="IPR037068">
    <property type="entry name" value="DNA_primase_core_N_sf"/>
</dbReference>